<dbReference type="EMBL" id="AZGO01000055">
    <property type="protein sequence ID" value="KRM36022.1"/>
    <property type="molecule type" value="Genomic_DNA"/>
</dbReference>
<protein>
    <submittedName>
        <fullName evidence="3">Diguanylate cyclase</fullName>
    </submittedName>
</protein>
<dbReference type="InterPro" id="IPR050469">
    <property type="entry name" value="Diguanylate_Cyclase"/>
</dbReference>
<dbReference type="Pfam" id="PF00990">
    <property type="entry name" value="GGDEF"/>
    <property type="match status" value="1"/>
</dbReference>
<dbReference type="InterPro" id="IPR000160">
    <property type="entry name" value="GGDEF_dom"/>
</dbReference>
<accession>A0A922PUE8</accession>
<organism evidence="3 4">
    <name type="scientific">Limosilactobacillus pontis DSM 8475</name>
    <dbReference type="NCBI Taxonomy" id="1423794"/>
    <lineage>
        <taxon>Bacteria</taxon>
        <taxon>Bacillati</taxon>
        <taxon>Bacillota</taxon>
        <taxon>Bacilli</taxon>
        <taxon>Lactobacillales</taxon>
        <taxon>Lactobacillaceae</taxon>
        <taxon>Limosilactobacillus</taxon>
    </lineage>
</organism>
<dbReference type="PANTHER" id="PTHR45138">
    <property type="entry name" value="REGULATORY COMPONENTS OF SENSORY TRANSDUCTION SYSTEM"/>
    <property type="match status" value="1"/>
</dbReference>
<dbReference type="InterPro" id="IPR029787">
    <property type="entry name" value="Nucleotide_cyclase"/>
</dbReference>
<sequence>MGRLPESAVFLIICAALTTWQYWSLQVRYIMAISSLGLVELVSLAINNRFTIANIAAATFGLLLILIFEGQRYKNEIKNQQRINLLRRESERDDLTGLLNYRALSQEIKALTQNRSIHNIVIGGLDIDHFKKINDTYGHFVGNEVLNHFSTVLRNRTHTAFPNHGYVYRFGGEEFSIVVSNHSIKEVYSGLQLIEEEMAGQPITTKEGITVFISFSASLTNHLNGEQLDDTLKWADKMLYSVKNSGRGWIVTDHHTSVKKVHRIDR</sequence>
<proteinExistence type="predicted"/>
<dbReference type="AlphaFoldDB" id="A0A922PUE8"/>
<reference evidence="3 4" key="1">
    <citation type="journal article" date="2015" name="Genome Announc.">
        <title>Expanding the biotechnology potential of lactobacilli through comparative genomics of 213 strains and associated genera.</title>
        <authorList>
            <person name="Sun Z."/>
            <person name="Harris H.M."/>
            <person name="McCann A."/>
            <person name="Guo C."/>
            <person name="Argimon S."/>
            <person name="Zhang W."/>
            <person name="Yang X."/>
            <person name="Jeffery I.B."/>
            <person name="Cooney J.C."/>
            <person name="Kagawa T.F."/>
            <person name="Liu W."/>
            <person name="Song Y."/>
            <person name="Salvetti E."/>
            <person name="Wrobel A."/>
            <person name="Rasinkangas P."/>
            <person name="Parkhill J."/>
            <person name="Rea M.C."/>
            <person name="O'Sullivan O."/>
            <person name="Ritari J."/>
            <person name="Douillard F.P."/>
            <person name="Paul Ross R."/>
            <person name="Yang R."/>
            <person name="Briner A.E."/>
            <person name="Felis G.E."/>
            <person name="de Vos W.M."/>
            <person name="Barrangou R."/>
            <person name="Klaenhammer T.R."/>
            <person name="Caufield P.W."/>
            <person name="Cui Y."/>
            <person name="Zhang H."/>
            <person name="O'Toole P.W."/>
        </authorList>
    </citation>
    <scope>NUCLEOTIDE SEQUENCE [LARGE SCALE GENOMIC DNA]</scope>
    <source>
        <strain evidence="3 4">DSM 8475</strain>
    </source>
</reference>
<dbReference type="NCBIfam" id="TIGR00254">
    <property type="entry name" value="GGDEF"/>
    <property type="match status" value="1"/>
</dbReference>
<evidence type="ECO:0000313" key="3">
    <source>
        <dbReference type="EMBL" id="KRM36022.1"/>
    </source>
</evidence>
<dbReference type="CDD" id="cd01949">
    <property type="entry name" value="GGDEF"/>
    <property type="match status" value="1"/>
</dbReference>
<dbReference type="InterPro" id="IPR043128">
    <property type="entry name" value="Rev_trsase/Diguanyl_cyclase"/>
</dbReference>
<name>A0A922PUE8_9LACO</name>
<feature type="transmembrane region" description="Helical" evidence="1">
    <location>
        <begin position="7"/>
        <end position="23"/>
    </location>
</feature>
<dbReference type="Proteomes" id="UP000051085">
    <property type="component" value="Unassembled WGS sequence"/>
</dbReference>
<dbReference type="GO" id="GO:0052621">
    <property type="term" value="F:diguanylate cyclase activity"/>
    <property type="evidence" value="ECO:0007669"/>
    <property type="project" value="TreeGrafter"/>
</dbReference>
<keyword evidence="1" id="KW-0472">Membrane</keyword>
<dbReference type="SUPFAM" id="SSF55073">
    <property type="entry name" value="Nucleotide cyclase"/>
    <property type="match status" value="1"/>
</dbReference>
<comment type="caution">
    <text evidence="3">The sequence shown here is derived from an EMBL/GenBank/DDBJ whole genome shotgun (WGS) entry which is preliminary data.</text>
</comment>
<dbReference type="PANTHER" id="PTHR45138:SF9">
    <property type="entry name" value="DIGUANYLATE CYCLASE DGCM-RELATED"/>
    <property type="match status" value="1"/>
</dbReference>
<evidence type="ECO:0000259" key="2">
    <source>
        <dbReference type="PROSITE" id="PS50887"/>
    </source>
</evidence>
<evidence type="ECO:0000313" key="4">
    <source>
        <dbReference type="Proteomes" id="UP000051085"/>
    </source>
</evidence>
<gene>
    <name evidence="3" type="ORF">FD34_GL000282</name>
</gene>
<feature type="transmembrane region" description="Helical" evidence="1">
    <location>
        <begin position="51"/>
        <end position="68"/>
    </location>
</feature>
<dbReference type="PROSITE" id="PS50887">
    <property type="entry name" value="GGDEF"/>
    <property type="match status" value="1"/>
</dbReference>
<keyword evidence="1" id="KW-1133">Transmembrane helix</keyword>
<keyword evidence="1" id="KW-0812">Transmembrane</keyword>
<dbReference type="SMART" id="SM00267">
    <property type="entry name" value="GGDEF"/>
    <property type="match status" value="1"/>
</dbReference>
<feature type="domain" description="GGDEF" evidence="2">
    <location>
        <begin position="118"/>
        <end position="255"/>
    </location>
</feature>
<evidence type="ECO:0000256" key="1">
    <source>
        <dbReference type="SAM" id="Phobius"/>
    </source>
</evidence>
<dbReference type="Gene3D" id="3.30.70.270">
    <property type="match status" value="1"/>
</dbReference>